<organism evidence="1 2">
    <name type="scientific">Cavenderia fasciculata</name>
    <name type="common">Slime mold</name>
    <name type="synonym">Dictyostelium fasciculatum</name>
    <dbReference type="NCBI Taxonomy" id="261658"/>
    <lineage>
        <taxon>Eukaryota</taxon>
        <taxon>Amoebozoa</taxon>
        <taxon>Evosea</taxon>
        <taxon>Eumycetozoa</taxon>
        <taxon>Dictyostelia</taxon>
        <taxon>Acytosteliales</taxon>
        <taxon>Cavenderiaceae</taxon>
        <taxon>Cavenderia</taxon>
    </lineage>
</organism>
<dbReference type="KEGG" id="dfa:DFA_03456"/>
<reference evidence="2" key="1">
    <citation type="journal article" date="2011" name="Genome Res.">
        <title>Phylogeny-wide analysis of social amoeba genomes highlights ancient origins for complex intercellular communication.</title>
        <authorList>
            <person name="Heidel A.J."/>
            <person name="Lawal H.M."/>
            <person name="Felder M."/>
            <person name="Schilde C."/>
            <person name="Helps N.R."/>
            <person name="Tunggal B."/>
            <person name="Rivero F."/>
            <person name="John U."/>
            <person name="Schleicher M."/>
            <person name="Eichinger L."/>
            <person name="Platzer M."/>
            <person name="Noegel A.A."/>
            <person name="Schaap P."/>
            <person name="Gloeckner G."/>
        </authorList>
    </citation>
    <scope>NUCLEOTIDE SEQUENCE [LARGE SCALE GENOMIC DNA]</scope>
    <source>
        <strain evidence="2">SH3</strain>
    </source>
</reference>
<dbReference type="AlphaFoldDB" id="F4PHM4"/>
<gene>
    <name evidence="1" type="ORF">DFA_03456</name>
</gene>
<evidence type="ECO:0000313" key="1">
    <source>
        <dbReference type="EMBL" id="EGG25208.1"/>
    </source>
</evidence>
<accession>F4PHM4</accession>
<keyword evidence="2" id="KW-1185">Reference proteome</keyword>
<dbReference type="RefSeq" id="XP_004363059.1">
    <property type="nucleotide sequence ID" value="XM_004363002.1"/>
</dbReference>
<sequence length="324" mass="37186">MLPSTLTNLGIDYRQTNPRKVVTPSVKKLTLWLEEATDTLKAGDIPHGVEKLVLHRYKGGPKTLEITQEIIPGSVVELKLYGYNTPLLDFIILPVNLQRLKWSWYLTLPLTGPIPPTLTTLTEIYNPIGPAAPPTVTYIPTSLTSLTLVFDKNHYSNFSLPTKRIRIINNNQDKHSQLYQSKQLLLPFTVTSLTVLYDFTKNDFSIRLDDIINHTNVTNLKLDKFEFQIKRSPDRNSFMFIDKHTLIGGIVRQEQQQQQSTMKKLFLNIRLFGESFKDYSLSISDTPIYPVKIQQSAFINQNNNNNNIIFIIIMIILLGVLKWK</sequence>
<proteinExistence type="predicted"/>
<evidence type="ECO:0000313" key="2">
    <source>
        <dbReference type="Proteomes" id="UP000007797"/>
    </source>
</evidence>
<dbReference type="GeneID" id="14877113"/>
<name>F4PHM4_CACFS</name>
<dbReference type="Proteomes" id="UP000007797">
    <property type="component" value="Unassembled WGS sequence"/>
</dbReference>
<dbReference type="EMBL" id="GL883006">
    <property type="protein sequence ID" value="EGG25208.1"/>
    <property type="molecule type" value="Genomic_DNA"/>
</dbReference>
<protein>
    <submittedName>
        <fullName evidence="1">Uncharacterized protein</fullName>
    </submittedName>
</protein>